<keyword evidence="2" id="KW-1185">Reference proteome</keyword>
<evidence type="ECO:0000313" key="1">
    <source>
        <dbReference type="EMBL" id="GJS58611.1"/>
    </source>
</evidence>
<sequence>MIKYRFSRFYGANLEKAQKTMQFWSKNDKVYIMLERKDMTYSPLVIRRIKLLQYASLAAITSQLRSLGREMKNLSEQVHFVHVSYEHSNESHLSKDYPNKEQVKEVKEIYYGEFYQRPYPYSGRMSRHLEDLLKNKSRIDDEEKEKMNECCSVWLENTLPSKEKGLGSFTLPCIIGQYSFSNALADLGASEESIDITEIDMELFCNESPLCLQFKEFNYLLQVDEDFFTHEIVIQVENEEEILGVDIDIFSYESPICKQFNGKLEEVVSEDEEDEIEKEKALDDEIRHHEYEIEALKRIRRKEQVLSECKELVNGYESSSNNDTWYKEEYEEEEKEIYIRIEQSPLVLSPEGIEKSLGACSLVVLLPKGVEQSLVVLSPSLKYRF</sequence>
<protein>
    <submittedName>
        <fullName evidence="1">Uncharacterized protein</fullName>
    </submittedName>
</protein>
<comment type="caution">
    <text evidence="1">The sequence shown here is derived from an EMBL/GenBank/DDBJ whole genome shotgun (WGS) entry which is preliminary data.</text>
</comment>
<dbReference type="Proteomes" id="UP001151760">
    <property type="component" value="Unassembled WGS sequence"/>
</dbReference>
<proteinExistence type="predicted"/>
<reference evidence="1" key="1">
    <citation type="journal article" date="2022" name="Int. J. Mol. Sci.">
        <title>Draft Genome of Tanacetum Coccineum: Genomic Comparison of Closely Related Tanacetum-Family Plants.</title>
        <authorList>
            <person name="Yamashiro T."/>
            <person name="Shiraishi A."/>
            <person name="Nakayama K."/>
            <person name="Satake H."/>
        </authorList>
    </citation>
    <scope>NUCLEOTIDE SEQUENCE</scope>
</reference>
<dbReference type="EMBL" id="BQNB010009092">
    <property type="protein sequence ID" value="GJS58611.1"/>
    <property type="molecule type" value="Genomic_DNA"/>
</dbReference>
<name>A0ABQ4X096_9ASTR</name>
<organism evidence="1 2">
    <name type="scientific">Tanacetum coccineum</name>
    <dbReference type="NCBI Taxonomy" id="301880"/>
    <lineage>
        <taxon>Eukaryota</taxon>
        <taxon>Viridiplantae</taxon>
        <taxon>Streptophyta</taxon>
        <taxon>Embryophyta</taxon>
        <taxon>Tracheophyta</taxon>
        <taxon>Spermatophyta</taxon>
        <taxon>Magnoliopsida</taxon>
        <taxon>eudicotyledons</taxon>
        <taxon>Gunneridae</taxon>
        <taxon>Pentapetalae</taxon>
        <taxon>asterids</taxon>
        <taxon>campanulids</taxon>
        <taxon>Asterales</taxon>
        <taxon>Asteraceae</taxon>
        <taxon>Asteroideae</taxon>
        <taxon>Anthemideae</taxon>
        <taxon>Anthemidinae</taxon>
        <taxon>Tanacetum</taxon>
    </lineage>
</organism>
<gene>
    <name evidence="1" type="ORF">Tco_0653395</name>
</gene>
<reference evidence="1" key="2">
    <citation type="submission" date="2022-01" db="EMBL/GenBank/DDBJ databases">
        <authorList>
            <person name="Yamashiro T."/>
            <person name="Shiraishi A."/>
            <person name="Satake H."/>
            <person name="Nakayama K."/>
        </authorList>
    </citation>
    <scope>NUCLEOTIDE SEQUENCE</scope>
</reference>
<accession>A0ABQ4X096</accession>
<evidence type="ECO:0000313" key="2">
    <source>
        <dbReference type="Proteomes" id="UP001151760"/>
    </source>
</evidence>